<proteinExistence type="predicted"/>
<evidence type="ECO:0000313" key="3">
    <source>
        <dbReference type="Proteomes" id="UP001630127"/>
    </source>
</evidence>
<comment type="caution">
    <text evidence="2">The sequence shown here is derived from an EMBL/GenBank/DDBJ whole genome shotgun (WGS) entry which is preliminary data.</text>
</comment>
<organism evidence="2 3">
    <name type="scientific">Cinchona calisaya</name>
    <dbReference type="NCBI Taxonomy" id="153742"/>
    <lineage>
        <taxon>Eukaryota</taxon>
        <taxon>Viridiplantae</taxon>
        <taxon>Streptophyta</taxon>
        <taxon>Embryophyta</taxon>
        <taxon>Tracheophyta</taxon>
        <taxon>Spermatophyta</taxon>
        <taxon>Magnoliopsida</taxon>
        <taxon>eudicotyledons</taxon>
        <taxon>Gunneridae</taxon>
        <taxon>Pentapetalae</taxon>
        <taxon>asterids</taxon>
        <taxon>lamiids</taxon>
        <taxon>Gentianales</taxon>
        <taxon>Rubiaceae</taxon>
        <taxon>Cinchonoideae</taxon>
        <taxon>Cinchoneae</taxon>
        <taxon>Cinchona</taxon>
    </lineage>
</organism>
<reference evidence="2 3" key="1">
    <citation type="submission" date="2024-11" db="EMBL/GenBank/DDBJ databases">
        <title>A near-complete genome assembly of Cinchona calisaya.</title>
        <authorList>
            <person name="Lian D.C."/>
            <person name="Zhao X.W."/>
            <person name="Wei L."/>
        </authorList>
    </citation>
    <scope>NUCLEOTIDE SEQUENCE [LARGE SCALE GENOMIC DNA]</scope>
    <source>
        <tissue evidence="2">Nenye</tissue>
    </source>
</reference>
<evidence type="ECO:0000313" key="2">
    <source>
        <dbReference type="EMBL" id="KAL3537790.1"/>
    </source>
</evidence>
<dbReference type="AlphaFoldDB" id="A0ABD3B2N2"/>
<keyword evidence="3" id="KW-1185">Reference proteome</keyword>
<name>A0ABD3B2N2_9GENT</name>
<accession>A0ABD3B2N2</accession>
<dbReference type="Proteomes" id="UP001630127">
    <property type="component" value="Unassembled WGS sequence"/>
</dbReference>
<feature type="compositionally biased region" description="Basic and acidic residues" evidence="1">
    <location>
        <begin position="141"/>
        <end position="154"/>
    </location>
</feature>
<dbReference type="EMBL" id="JBJUIK010000001">
    <property type="protein sequence ID" value="KAL3537790.1"/>
    <property type="molecule type" value="Genomic_DNA"/>
</dbReference>
<gene>
    <name evidence="2" type="ORF">ACH5RR_001156</name>
</gene>
<protein>
    <submittedName>
        <fullName evidence="2">Uncharacterized protein</fullName>
    </submittedName>
</protein>
<feature type="region of interest" description="Disordered" evidence="1">
    <location>
        <begin position="108"/>
        <end position="154"/>
    </location>
</feature>
<evidence type="ECO:0000256" key="1">
    <source>
        <dbReference type="SAM" id="MobiDB-lite"/>
    </source>
</evidence>
<feature type="compositionally biased region" description="Basic residues" evidence="1">
    <location>
        <begin position="125"/>
        <end position="140"/>
    </location>
</feature>
<sequence>MLVPMITIVDGALVKFEEKSLSLWGVTCENIFDVMRVFNRGVRDDIGSVDGVMSAINRRASYSRTQVHLTSCLTYLARIPSLYSYLSRVKIHHCRISLTMTKVVTELEGKGEDESSNDEINPTPYKKKCNNATPYKKKGKEKPPPPKNVDEVYS</sequence>